<name>A0ABT8YHK0_9HYPH</name>
<dbReference type="PANTHER" id="PTHR36302:SF1">
    <property type="entry name" value="COPPER CHAPERONE PCU(A)C"/>
    <property type="match status" value="1"/>
</dbReference>
<dbReference type="Gene3D" id="2.60.40.1890">
    <property type="entry name" value="PCu(A)C copper chaperone"/>
    <property type="match status" value="1"/>
</dbReference>
<reference evidence="2" key="1">
    <citation type="journal article" date="2015" name="Int. J. Syst. Evol. Microbiol.">
        <title>Rhizobium alvei sp. nov., isolated from a freshwater river.</title>
        <authorList>
            <person name="Sheu S.Y."/>
            <person name="Huang H.W."/>
            <person name="Young C.C."/>
            <person name="Chen W.M."/>
        </authorList>
    </citation>
    <scope>NUCLEOTIDE SEQUENCE</scope>
    <source>
        <strain evidence="2">TNR-22</strain>
    </source>
</reference>
<evidence type="ECO:0000256" key="1">
    <source>
        <dbReference type="SAM" id="SignalP"/>
    </source>
</evidence>
<dbReference type="PANTHER" id="PTHR36302">
    <property type="entry name" value="BLR7088 PROTEIN"/>
    <property type="match status" value="1"/>
</dbReference>
<protein>
    <submittedName>
        <fullName evidence="2">Copper chaperone PCu(A)C</fullName>
    </submittedName>
</protein>
<proteinExistence type="predicted"/>
<dbReference type="SUPFAM" id="SSF110087">
    <property type="entry name" value="DR1885-like metal-binding protein"/>
    <property type="match status" value="1"/>
</dbReference>
<evidence type="ECO:0000313" key="3">
    <source>
        <dbReference type="Proteomes" id="UP001174932"/>
    </source>
</evidence>
<evidence type="ECO:0000313" key="2">
    <source>
        <dbReference type="EMBL" id="MDO6962798.1"/>
    </source>
</evidence>
<feature type="signal peptide" evidence="1">
    <location>
        <begin position="1"/>
        <end position="23"/>
    </location>
</feature>
<dbReference type="InterPro" id="IPR007410">
    <property type="entry name" value="LpqE-like"/>
</dbReference>
<sequence>MMKLTQTLFASLLVAFSAVAAFAHDYKLGDLDIHHPASRAMIEGAEVAGGFMTITNHSKTDDRLIKVSSDAAKMIQLHEMKVENDVMKMGEVPGGIVIPAGGTVELKRGGLHVMFMGVSTPFKEGDKIKAVLTFEKAGDIAVEFAVGPANGEAAKSEHDAHKHHQN</sequence>
<dbReference type="Proteomes" id="UP001174932">
    <property type="component" value="Unassembled WGS sequence"/>
</dbReference>
<comment type="caution">
    <text evidence="2">The sequence shown here is derived from an EMBL/GenBank/DDBJ whole genome shotgun (WGS) entry which is preliminary data.</text>
</comment>
<dbReference type="EMBL" id="JAUOZU010000001">
    <property type="protein sequence ID" value="MDO6962798.1"/>
    <property type="molecule type" value="Genomic_DNA"/>
</dbReference>
<keyword evidence="3" id="KW-1185">Reference proteome</keyword>
<dbReference type="RefSeq" id="WP_304374670.1">
    <property type="nucleotide sequence ID" value="NZ_JAUOZU010000001.1"/>
</dbReference>
<gene>
    <name evidence="2" type="ORF">Q4481_02450</name>
</gene>
<organism evidence="2 3">
    <name type="scientific">Rhizobium alvei</name>
    <dbReference type="NCBI Taxonomy" id="1132659"/>
    <lineage>
        <taxon>Bacteria</taxon>
        <taxon>Pseudomonadati</taxon>
        <taxon>Pseudomonadota</taxon>
        <taxon>Alphaproteobacteria</taxon>
        <taxon>Hyphomicrobiales</taxon>
        <taxon>Rhizobiaceae</taxon>
        <taxon>Rhizobium/Agrobacterium group</taxon>
        <taxon>Rhizobium</taxon>
    </lineage>
</organism>
<reference evidence="2" key="2">
    <citation type="submission" date="2023-07" db="EMBL/GenBank/DDBJ databases">
        <authorList>
            <person name="Shen H."/>
        </authorList>
    </citation>
    <scope>NUCLEOTIDE SEQUENCE</scope>
    <source>
        <strain evidence="2">TNR-22</strain>
    </source>
</reference>
<keyword evidence="1" id="KW-0732">Signal</keyword>
<dbReference type="Pfam" id="PF04314">
    <property type="entry name" value="PCuAC"/>
    <property type="match status" value="1"/>
</dbReference>
<accession>A0ABT8YHK0</accession>
<dbReference type="InterPro" id="IPR036182">
    <property type="entry name" value="PCuAC_sf"/>
</dbReference>
<feature type="chain" id="PRO_5046509562" evidence="1">
    <location>
        <begin position="24"/>
        <end position="166"/>
    </location>
</feature>
<dbReference type="InterPro" id="IPR058248">
    <property type="entry name" value="Lxx211020-like"/>
</dbReference>